<feature type="transmembrane region" description="Helical" evidence="7">
    <location>
        <begin position="36"/>
        <end position="58"/>
    </location>
</feature>
<evidence type="ECO:0000256" key="6">
    <source>
        <dbReference type="PIRNR" id="PIRNR009935"/>
    </source>
</evidence>
<keyword evidence="4 7" id="KW-1133">Transmembrane helix</keyword>
<protein>
    <recommendedName>
        <fullName evidence="6">T-cell leukemia translocation-altered gene protein homolog</fullName>
    </recommendedName>
</protein>
<keyword evidence="5 6" id="KW-0472">Membrane</keyword>
<dbReference type="AlphaFoldDB" id="A0A8J6JVA1"/>
<evidence type="ECO:0000256" key="7">
    <source>
        <dbReference type="SAM" id="Phobius"/>
    </source>
</evidence>
<proteinExistence type="inferred from homology"/>
<name>A0A8J6JVA1_ELECQ</name>
<comment type="subcellular location">
    <subcellularLocation>
        <location evidence="1 6">Membrane</location>
    </subcellularLocation>
</comment>
<evidence type="ECO:0000256" key="4">
    <source>
        <dbReference type="ARBA" id="ARBA00022989"/>
    </source>
</evidence>
<sequence length="101" mass="11370">MDSGDSALFSPLVGFLLGVCSDFSRDWESNDLRAAIFKLLLAWLLLSLALIQLSWWMYGRTVNGLYYRQGMGGQNGGTPEYPSHYSIWESSSTESLKTHQE</sequence>
<gene>
    <name evidence="8" type="ORF">GDO78_017786</name>
</gene>
<evidence type="ECO:0000313" key="8">
    <source>
        <dbReference type="EMBL" id="KAG9470451.1"/>
    </source>
</evidence>
<dbReference type="Pfam" id="PF15128">
    <property type="entry name" value="T_cell_tran_alt"/>
    <property type="match status" value="1"/>
</dbReference>
<comment type="similarity">
    <text evidence="2 6">Belongs to the TCTA family.</text>
</comment>
<organism evidence="8 9">
    <name type="scientific">Eleutherodactylus coqui</name>
    <name type="common">Puerto Rican coqui</name>
    <dbReference type="NCBI Taxonomy" id="57060"/>
    <lineage>
        <taxon>Eukaryota</taxon>
        <taxon>Metazoa</taxon>
        <taxon>Chordata</taxon>
        <taxon>Craniata</taxon>
        <taxon>Vertebrata</taxon>
        <taxon>Euteleostomi</taxon>
        <taxon>Amphibia</taxon>
        <taxon>Batrachia</taxon>
        <taxon>Anura</taxon>
        <taxon>Neobatrachia</taxon>
        <taxon>Hyloidea</taxon>
        <taxon>Eleutherodactylidae</taxon>
        <taxon>Eleutherodactylinae</taxon>
        <taxon>Eleutherodactylus</taxon>
        <taxon>Eleutherodactylus</taxon>
    </lineage>
</organism>
<reference evidence="8" key="1">
    <citation type="thesis" date="2020" institute="ProQuest LLC" country="789 East Eisenhower Parkway, Ann Arbor, MI, USA">
        <title>Comparative Genomics and Chromosome Evolution.</title>
        <authorList>
            <person name="Mudd A.B."/>
        </authorList>
    </citation>
    <scope>NUCLEOTIDE SEQUENCE</scope>
    <source>
        <strain evidence="8">HN-11 Male</strain>
        <tissue evidence="8">Kidney and liver</tissue>
    </source>
</reference>
<keyword evidence="9" id="KW-1185">Reference proteome</keyword>
<accession>A0A8J6JVA1</accession>
<dbReference type="PANTHER" id="PTHR32267">
    <property type="entry name" value="T-CELL LEUKEMIA TRANSLOCATION-ALTERED GENE PROTEIN"/>
    <property type="match status" value="1"/>
</dbReference>
<dbReference type="PANTHER" id="PTHR32267:SF2">
    <property type="entry name" value="T-CELL LEUKEMIA TRANSLOCATION-ALTERED GENE PROTEIN"/>
    <property type="match status" value="1"/>
</dbReference>
<evidence type="ECO:0000256" key="5">
    <source>
        <dbReference type="ARBA" id="ARBA00023136"/>
    </source>
</evidence>
<dbReference type="Proteomes" id="UP000770717">
    <property type="component" value="Unassembled WGS sequence"/>
</dbReference>
<evidence type="ECO:0000256" key="3">
    <source>
        <dbReference type="ARBA" id="ARBA00022692"/>
    </source>
</evidence>
<evidence type="ECO:0000313" key="9">
    <source>
        <dbReference type="Proteomes" id="UP000770717"/>
    </source>
</evidence>
<dbReference type="GO" id="GO:0072675">
    <property type="term" value="P:osteoclast fusion"/>
    <property type="evidence" value="ECO:0007669"/>
    <property type="project" value="TreeGrafter"/>
</dbReference>
<dbReference type="OrthoDB" id="9529463at2759"/>
<evidence type="ECO:0000256" key="2">
    <source>
        <dbReference type="ARBA" id="ARBA00007537"/>
    </source>
</evidence>
<keyword evidence="3 7" id="KW-0812">Transmembrane</keyword>
<dbReference type="EMBL" id="WNTK01000283">
    <property type="protein sequence ID" value="KAG9470451.1"/>
    <property type="molecule type" value="Genomic_DNA"/>
</dbReference>
<evidence type="ECO:0000256" key="1">
    <source>
        <dbReference type="ARBA" id="ARBA00004370"/>
    </source>
</evidence>
<dbReference type="GO" id="GO:0016020">
    <property type="term" value="C:membrane"/>
    <property type="evidence" value="ECO:0007669"/>
    <property type="project" value="UniProtKB-SubCell"/>
</dbReference>
<dbReference type="InterPro" id="IPR016560">
    <property type="entry name" value="TCTA"/>
</dbReference>
<comment type="caution">
    <text evidence="8">The sequence shown here is derived from an EMBL/GenBank/DDBJ whole genome shotgun (WGS) entry which is preliminary data.</text>
</comment>
<dbReference type="PIRSF" id="PIRSF009935">
    <property type="entry name" value="TCTA"/>
    <property type="match status" value="1"/>
</dbReference>